<evidence type="ECO:0000313" key="1">
    <source>
        <dbReference type="EMBL" id="KNZ48846.1"/>
    </source>
</evidence>
<keyword evidence="2" id="KW-1185">Reference proteome</keyword>
<gene>
    <name evidence="1" type="ORF">VP01_5371g2</name>
</gene>
<comment type="caution">
    <text evidence="1">The sequence shown here is derived from an EMBL/GenBank/DDBJ whole genome shotgun (WGS) entry which is preliminary data.</text>
</comment>
<reference evidence="1 2" key="1">
    <citation type="submission" date="2015-08" db="EMBL/GenBank/DDBJ databases">
        <title>Next Generation Sequencing and Analysis of the Genome of Puccinia sorghi L Schw, the Causal Agent of Maize Common Rust.</title>
        <authorList>
            <person name="Rochi L."/>
            <person name="Burguener G."/>
            <person name="Darino M."/>
            <person name="Turjanski A."/>
            <person name="Kreff E."/>
            <person name="Dieguez M.J."/>
            <person name="Sacco F."/>
        </authorList>
    </citation>
    <scope>NUCLEOTIDE SEQUENCE [LARGE SCALE GENOMIC DNA]</scope>
    <source>
        <strain evidence="1 2">RO10H11247</strain>
    </source>
</reference>
<accession>A0A0L6UJZ3</accession>
<protein>
    <submittedName>
        <fullName evidence="1">Uncharacterized protein</fullName>
    </submittedName>
</protein>
<feature type="non-terminal residue" evidence="1">
    <location>
        <position position="132"/>
    </location>
</feature>
<evidence type="ECO:0000313" key="2">
    <source>
        <dbReference type="Proteomes" id="UP000037035"/>
    </source>
</evidence>
<sequence>MNRSKPKNNGEDGVIWIQQGVGARRNTVDRKGHGQGESVYYYFVPPTLQHDPCPDKTLTSCETLKLYHRLSRGTCVIAPCNQLPFCKVKFLPFSPKSPNLTSRLGTTSLLLPWSTSIFRASEEQRTPYGWSY</sequence>
<name>A0A0L6UJZ3_9BASI</name>
<dbReference type="OrthoDB" id="10543571at2759"/>
<dbReference type="VEuPathDB" id="FungiDB:VP01_5371g2"/>
<dbReference type="AlphaFoldDB" id="A0A0L6UJZ3"/>
<proteinExistence type="predicted"/>
<dbReference type="EMBL" id="LAVV01010577">
    <property type="protein sequence ID" value="KNZ48846.1"/>
    <property type="molecule type" value="Genomic_DNA"/>
</dbReference>
<dbReference type="Proteomes" id="UP000037035">
    <property type="component" value="Unassembled WGS sequence"/>
</dbReference>
<organism evidence="1 2">
    <name type="scientific">Puccinia sorghi</name>
    <dbReference type="NCBI Taxonomy" id="27349"/>
    <lineage>
        <taxon>Eukaryota</taxon>
        <taxon>Fungi</taxon>
        <taxon>Dikarya</taxon>
        <taxon>Basidiomycota</taxon>
        <taxon>Pucciniomycotina</taxon>
        <taxon>Pucciniomycetes</taxon>
        <taxon>Pucciniales</taxon>
        <taxon>Pucciniaceae</taxon>
        <taxon>Puccinia</taxon>
    </lineage>
</organism>